<organism evidence="1 2">
    <name type="scientific">Haloferula helveola</name>
    <dbReference type="NCBI Taxonomy" id="490095"/>
    <lineage>
        <taxon>Bacteria</taxon>
        <taxon>Pseudomonadati</taxon>
        <taxon>Verrucomicrobiota</taxon>
        <taxon>Verrucomicrobiia</taxon>
        <taxon>Verrucomicrobiales</taxon>
        <taxon>Verrucomicrobiaceae</taxon>
        <taxon>Haloferula</taxon>
    </lineage>
</organism>
<reference evidence="1 2" key="1">
    <citation type="submission" date="2021-06" db="EMBL/GenBank/DDBJ databases">
        <title>Complete genome of Haloferula helveola possessing various polysaccharide degrading enzymes.</title>
        <authorList>
            <person name="Takami H."/>
            <person name="Huang C."/>
            <person name="Hamasaki K."/>
        </authorList>
    </citation>
    <scope>NUCLEOTIDE SEQUENCE [LARGE SCALE GENOMIC DNA]</scope>
    <source>
        <strain evidence="1 2">CN-1</strain>
    </source>
</reference>
<evidence type="ECO:0000313" key="2">
    <source>
        <dbReference type="Proteomes" id="UP001374893"/>
    </source>
</evidence>
<protein>
    <submittedName>
        <fullName evidence="1">Uncharacterized protein</fullName>
    </submittedName>
</protein>
<dbReference type="EMBL" id="AP024702">
    <property type="protein sequence ID" value="BCX49391.1"/>
    <property type="molecule type" value="Genomic_DNA"/>
</dbReference>
<gene>
    <name evidence="1" type="ORF">HAHE_32990</name>
</gene>
<accession>A0ABN6H6X4</accession>
<sequence>MSFRPTPPQLFDEFDAGRITREQLHAGLSWHAEGLVEEIVEAHEDPVTNWWEAMLAKRAAARITSRHGTWRIRHVLAALSRLPDFEPSRYLWNALHPDVPLHCFFRMRREPLFRLLKLENRNGLIRALIEHGPVDGKLVRETYVLEHGRDGLVAHPSPLEV</sequence>
<evidence type="ECO:0000313" key="1">
    <source>
        <dbReference type="EMBL" id="BCX49391.1"/>
    </source>
</evidence>
<dbReference type="RefSeq" id="WP_338685967.1">
    <property type="nucleotide sequence ID" value="NZ_AP024702.1"/>
</dbReference>
<proteinExistence type="predicted"/>
<keyword evidence="2" id="KW-1185">Reference proteome</keyword>
<name>A0ABN6H6X4_9BACT</name>
<dbReference type="Proteomes" id="UP001374893">
    <property type="component" value="Chromosome"/>
</dbReference>